<evidence type="ECO:0000313" key="2">
    <source>
        <dbReference type="Proteomes" id="UP000294919"/>
    </source>
</evidence>
<dbReference type="EMBL" id="SLWV01000029">
    <property type="protein sequence ID" value="TCO69848.1"/>
    <property type="molecule type" value="Genomic_DNA"/>
</dbReference>
<evidence type="ECO:0000313" key="1">
    <source>
        <dbReference type="EMBL" id="TCO69848.1"/>
    </source>
</evidence>
<name>A0A4R2KIM2_9FIRM</name>
<dbReference type="AlphaFoldDB" id="A0A4R2KIM2"/>
<keyword evidence="2" id="KW-1185">Reference proteome</keyword>
<organism evidence="1 2">
    <name type="scientific">Marinisporobacter balticus</name>
    <dbReference type="NCBI Taxonomy" id="2018667"/>
    <lineage>
        <taxon>Bacteria</taxon>
        <taxon>Bacillati</taxon>
        <taxon>Bacillota</taxon>
        <taxon>Clostridia</taxon>
        <taxon>Peptostreptococcales</taxon>
        <taxon>Thermotaleaceae</taxon>
        <taxon>Marinisporobacter</taxon>
    </lineage>
</organism>
<dbReference type="Proteomes" id="UP000294919">
    <property type="component" value="Unassembled WGS sequence"/>
</dbReference>
<sequence>MDKLDRKTIEILEKILKRLEHVGENIDWKELELCDANKINCFLN</sequence>
<reference evidence="1 2" key="1">
    <citation type="submission" date="2019-03" db="EMBL/GenBank/DDBJ databases">
        <title>Genomic Encyclopedia of Type Strains, Phase IV (KMG-IV): sequencing the most valuable type-strain genomes for metagenomic binning, comparative biology and taxonomic classification.</title>
        <authorList>
            <person name="Goeker M."/>
        </authorList>
    </citation>
    <scope>NUCLEOTIDE SEQUENCE [LARGE SCALE GENOMIC DNA]</scope>
    <source>
        <strain evidence="1 2">DSM 102940</strain>
    </source>
</reference>
<comment type="caution">
    <text evidence="1">The sequence shown here is derived from an EMBL/GenBank/DDBJ whole genome shotgun (WGS) entry which is preliminary data.</text>
</comment>
<proteinExistence type="predicted"/>
<protein>
    <submittedName>
        <fullName evidence="1">Uncharacterized protein</fullName>
    </submittedName>
</protein>
<gene>
    <name evidence="1" type="ORF">EV214_12920</name>
</gene>
<accession>A0A4R2KIM2</accession>
<dbReference type="RefSeq" id="WP_279233139.1">
    <property type="nucleotide sequence ID" value="NZ_SLWV01000029.1"/>
</dbReference>